<gene>
    <name evidence="9" type="ORF">DFQ01_11418</name>
</gene>
<comment type="caution">
    <text evidence="9">The sequence shown here is derived from an EMBL/GenBank/DDBJ whole genome shotgun (WGS) entry which is preliminary data.</text>
</comment>
<proteinExistence type="inferred from homology"/>
<evidence type="ECO:0000256" key="4">
    <source>
        <dbReference type="ARBA" id="ARBA00022544"/>
    </source>
</evidence>
<reference evidence="9 10" key="1">
    <citation type="submission" date="2018-05" db="EMBL/GenBank/DDBJ databases">
        <title>Genomic Encyclopedia of Type Strains, Phase III (KMG-III): the genomes of soil and plant-associated and newly described type strains.</title>
        <authorList>
            <person name="Whitman W."/>
        </authorList>
    </citation>
    <scope>NUCLEOTIDE SEQUENCE [LARGE SCALE GENOMIC DNA]</scope>
    <source>
        <strain evidence="9 10">CECT 5696</strain>
    </source>
</reference>
<feature type="transmembrane region" description="Helical" evidence="8">
    <location>
        <begin position="12"/>
        <end position="30"/>
    </location>
</feature>
<feature type="transmembrane region" description="Helical" evidence="8">
    <location>
        <begin position="272"/>
        <end position="298"/>
    </location>
</feature>
<keyword evidence="6 8" id="KW-1133">Transmembrane helix</keyword>
<dbReference type="OrthoDB" id="2380120at2"/>
<dbReference type="NCBIfam" id="TIGR00912">
    <property type="entry name" value="2A0309"/>
    <property type="match status" value="1"/>
</dbReference>
<feature type="transmembrane region" description="Helical" evidence="8">
    <location>
        <begin position="184"/>
        <end position="205"/>
    </location>
</feature>
<keyword evidence="10" id="KW-1185">Reference proteome</keyword>
<dbReference type="Pfam" id="PF03845">
    <property type="entry name" value="Spore_permease"/>
    <property type="match status" value="1"/>
</dbReference>
<keyword evidence="7 8" id="KW-0472">Membrane</keyword>
<feature type="transmembrane region" description="Helical" evidence="8">
    <location>
        <begin position="217"/>
        <end position="240"/>
    </location>
</feature>
<evidence type="ECO:0000313" key="9">
    <source>
        <dbReference type="EMBL" id="PWV99443.1"/>
    </source>
</evidence>
<evidence type="ECO:0000256" key="7">
    <source>
        <dbReference type="ARBA" id="ARBA00023136"/>
    </source>
</evidence>
<evidence type="ECO:0000256" key="8">
    <source>
        <dbReference type="SAM" id="Phobius"/>
    </source>
</evidence>
<comment type="subcellular location">
    <subcellularLocation>
        <location evidence="1">Membrane</location>
        <topology evidence="1">Multi-pass membrane protein</topology>
    </subcellularLocation>
</comment>
<comment type="similarity">
    <text evidence="2">Belongs to the amino acid-polyamine-organocation (APC) superfamily. Spore germination protein (SGP) (TC 2.A.3.9) family.</text>
</comment>
<dbReference type="PANTHER" id="PTHR34975:SF2">
    <property type="entry name" value="SPORE GERMINATION PROTEIN A2"/>
    <property type="match status" value="1"/>
</dbReference>
<dbReference type="InterPro" id="IPR004761">
    <property type="entry name" value="Spore_GerAB"/>
</dbReference>
<dbReference type="Proteomes" id="UP000246635">
    <property type="component" value="Unassembled WGS sequence"/>
</dbReference>
<feature type="transmembrane region" description="Helical" evidence="8">
    <location>
        <begin position="83"/>
        <end position="109"/>
    </location>
</feature>
<feature type="transmembrane region" description="Helical" evidence="8">
    <location>
        <begin position="305"/>
        <end position="322"/>
    </location>
</feature>
<dbReference type="Gene3D" id="1.20.1740.10">
    <property type="entry name" value="Amino acid/polyamine transporter I"/>
    <property type="match status" value="1"/>
</dbReference>
<evidence type="ECO:0000256" key="6">
    <source>
        <dbReference type="ARBA" id="ARBA00022989"/>
    </source>
</evidence>
<evidence type="ECO:0000256" key="2">
    <source>
        <dbReference type="ARBA" id="ARBA00007998"/>
    </source>
</evidence>
<sequence length="350" mass="40077">MKKYKLNEITMMQYIMFNSGMAVSFAFIDIPTIMANKAGTDGWIPILIGGLVTMLASVIIIQLMKRYPDGTLFDLLTHYVGRWAGITVAAIFTIYFLLFSYVGIVYTVRLIKGRLLIETPAILILVMLMIPTYTIARSGLRIIGRYAEFVVFISLYIPFIYIYTYKNMHPLFLLPILKDGWQPVLSAVPSTFFGYIGFVSSIILYPFLKNKKQASAAILISNGLTMLAYLFITLVCFVSLSPDESMKIHQPTIYVLKSIELSFIEQVEGLFIAFYTFIFSMSWIPTLFMMAFSFTWIIRKQDHRPTLRAVIALIVVSMLFFFPTYDQLLTLIKLSSLLVAMKCVSNWKRY</sequence>
<accession>A0A2V2YUF7</accession>
<dbReference type="RefSeq" id="WP_110045190.1">
    <property type="nucleotide sequence ID" value="NZ_CP054612.1"/>
</dbReference>
<dbReference type="AlphaFoldDB" id="A0A2V2YUF7"/>
<dbReference type="GO" id="GO:0016020">
    <property type="term" value="C:membrane"/>
    <property type="evidence" value="ECO:0007669"/>
    <property type="project" value="UniProtKB-SubCell"/>
</dbReference>
<keyword evidence="4" id="KW-0309">Germination</keyword>
<dbReference type="GO" id="GO:0009847">
    <property type="term" value="P:spore germination"/>
    <property type="evidence" value="ECO:0007669"/>
    <property type="project" value="InterPro"/>
</dbReference>
<evidence type="ECO:0000313" key="10">
    <source>
        <dbReference type="Proteomes" id="UP000246635"/>
    </source>
</evidence>
<evidence type="ECO:0000256" key="5">
    <source>
        <dbReference type="ARBA" id="ARBA00022692"/>
    </source>
</evidence>
<protein>
    <submittedName>
        <fullName evidence="9">Spore germination protein (Amino acid permease)</fullName>
    </submittedName>
</protein>
<feature type="transmembrane region" description="Helical" evidence="8">
    <location>
        <begin position="42"/>
        <end position="63"/>
    </location>
</feature>
<dbReference type="PANTHER" id="PTHR34975">
    <property type="entry name" value="SPORE GERMINATION PROTEIN A2"/>
    <property type="match status" value="1"/>
</dbReference>
<feature type="transmembrane region" description="Helical" evidence="8">
    <location>
        <begin position="115"/>
        <end position="134"/>
    </location>
</feature>
<dbReference type="EMBL" id="QGTQ01000014">
    <property type="protein sequence ID" value="PWV99443.1"/>
    <property type="molecule type" value="Genomic_DNA"/>
</dbReference>
<keyword evidence="3" id="KW-0813">Transport</keyword>
<name>A0A2V2YUF7_9BACL</name>
<organism evidence="9 10">
    <name type="scientific">Paenibacillus cellulosilyticus</name>
    <dbReference type="NCBI Taxonomy" id="375489"/>
    <lineage>
        <taxon>Bacteria</taxon>
        <taxon>Bacillati</taxon>
        <taxon>Bacillota</taxon>
        <taxon>Bacilli</taxon>
        <taxon>Bacillales</taxon>
        <taxon>Paenibacillaceae</taxon>
        <taxon>Paenibacillus</taxon>
    </lineage>
</organism>
<feature type="transmembrane region" description="Helical" evidence="8">
    <location>
        <begin position="146"/>
        <end position="164"/>
    </location>
</feature>
<evidence type="ECO:0000256" key="3">
    <source>
        <dbReference type="ARBA" id="ARBA00022448"/>
    </source>
</evidence>
<keyword evidence="5 8" id="KW-0812">Transmembrane</keyword>
<evidence type="ECO:0000256" key="1">
    <source>
        <dbReference type="ARBA" id="ARBA00004141"/>
    </source>
</evidence>